<dbReference type="InterPro" id="IPR011063">
    <property type="entry name" value="TilS/TtcA_N"/>
</dbReference>
<comment type="function">
    <text evidence="8">Ligates lysine onto the cytidine present at position 34 of the AUA codon-specific tRNA(Ile) that contains the anticodon CAU, in an ATP-dependent manner. Cytidine is converted to lysidine, thus changing the amino acid specificity of the tRNA from methionine to isoleucine.</text>
</comment>
<reference evidence="10 11" key="1">
    <citation type="submission" date="2015-06" db="EMBL/GenBank/DDBJ databases">
        <title>Genome sequencing of Thermotogales isolates from hydrothermal vents.</title>
        <authorList>
            <person name="Haverkamp T.H."/>
            <person name="Kublanov I.V."/>
            <person name="Nesbo C.L."/>
        </authorList>
    </citation>
    <scope>NUCLEOTIDE SEQUENCE [LARGE SCALE GENOMIC DNA]</scope>
    <source>
        <strain evidence="11">ik275mar</strain>
    </source>
</reference>
<gene>
    <name evidence="8" type="primary">tilS</name>
    <name evidence="10" type="ORF">XJ44_02130</name>
</gene>
<dbReference type="EC" id="6.3.4.19" evidence="8"/>
<dbReference type="SUPFAM" id="SSF56037">
    <property type="entry name" value="PheT/TilS domain"/>
    <property type="match status" value="1"/>
</dbReference>
<dbReference type="EMBL" id="LBFC01000006">
    <property type="protein sequence ID" value="ONN27788.1"/>
    <property type="molecule type" value="Genomic_DNA"/>
</dbReference>
<evidence type="ECO:0000256" key="5">
    <source>
        <dbReference type="ARBA" id="ARBA00022741"/>
    </source>
</evidence>
<evidence type="ECO:0000256" key="4">
    <source>
        <dbReference type="ARBA" id="ARBA00022694"/>
    </source>
</evidence>
<dbReference type="Gene3D" id="3.40.50.620">
    <property type="entry name" value="HUPs"/>
    <property type="match status" value="1"/>
</dbReference>
<keyword evidence="5 8" id="KW-0547">Nucleotide-binding</keyword>
<accession>A0ABX3IKE2</accession>
<dbReference type="SMART" id="SM00977">
    <property type="entry name" value="TilS_C"/>
    <property type="match status" value="1"/>
</dbReference>
<evidence type="ECO:0000256" key="1">
    <source>
        <dbReference type="ARBA" id="ARBA00004496"/>
    </source>
</evidence>
<feature type="binding site" evidence="8">
    <location>
        <begin position="28"/>
        <end position="33"/>
    </location>
    <ligand>
        <name>ATP</name>
        <dbReference type="ChEBI" id="CHEBI:30616"/>
    </ligand>
</feature>
<protein>
    <recommendedName>
        <fullName evidence="8">tRNA(Ile)-lysidine synthase</fullName>
        <ecNumber evidence="8">6.3.4.19</ecNumber>
    </recommendedName>
    <alternativeName>
        <fullName evidence="8">tRNA(Ile)-2-lysyl-cytidine synthase</fullName>
    </alternativeName>
    <alternativeName>
        <fullName evidence="8">tRNA(Ile)-lysidine synthetase</fullName>
    </alternativeName>
</protein>
<keyword evidence="3 8" id="KW-0436">Ligase</keyword>
<comment type="domain">
    <text evidence="8">The N-terminal region contains the highly conserved SGGXDS motif, predicted to be a P-loop motif involved in ATP binding.</text>
</comment>
<dbReference type="Proteomes" id="UP000242616">
    <property type="component" value="Unassembled WGS sequence"/>
</dbReference>
<proteinExistence type="inferred from homology"/>
<dbReference type="InterPro" id="IPR012796">
    <property type="entry name" value="Lysidine-tRNA-synth_C"/>
</dbReference>
<evidence type="ECO:0000313" key="10">
    <source>
        <dbReference type="EMBL" id="ONN27788.1"/>
    </source>
</evidence>
<organism evidence="10 11">
    <name type="scientific">Thermosipho affectus</name>
    <dbReference type="NCBI Taxonomy" id="660294"/>
    <lineage>
        <taxon>Bacteria</taxon>
        <taxon>Thermotogati</taxon>
        <taxon>Thermotogota</taxon>
        <taxon>Thermotogae</taxon>
        <taxon>Thermotogales</taxon>
        <taxon>Fervidobacteriaceae</taxon>
        <taxon>Thermosipho</taxon>
    </lineage>
</organism>
<keyword evidence="11" id="KW-1185">Reference proteome</keyword>
<dbReference type="RefSeq" id="WP_077197912.1">
    <property type="nucleotide sequence ID" value="NZ_LBFC01000006.1"/>
</dbReference>
<comment type="catalytic activity">
    <reaction evidence="7 8">
        <text>cytidine(34) in tRNA(Ile2) + L-lysine + ATP = lysidine(34) in tRNA(Ile2) + AMP + diphosphate + H(+)</text>
        <dbReference type="Rhea" id="RHEA:43744"/>
        <dbReference type="Rhea" id="RHEA-COMP:10625"/>
        <dbReference type="Rhea" id="RHEA-COMP:10670"/>
        <dbReference type="ChEBI" id="CHEBI:15378"/>
        <dbReference type="ChEBI" id="CHEBI:30616"/>
        <dbReference type="ChEBI" id="CHEBI:32551"/>
        <dbReference type="ChEBI" id="CHEBI:33019"/>
        <dbReference type="ChEBI" id="CHEBI:82748"/>
        <dbReference type="ChEBI" id="CHEBI:83665"/>
        <dbReference type="ChEBI" id="CHEBI:456215"/>
        <dbReference type="EC" id="6.3.4.19"/>
    </reaction>
</comment>
<evidence type="ECO:0000256" key="2">
    <source>
        <dbReference type="ARBA" id="ARBA00022490"/>
    </source>
</evidence>
<name>A0ABX3IKE2_9BACT</name>
<feature type="domain" description="Lysidine-tRNA(Ile) synthetase C-terminal" evidence="9">
    <location>
        <begin position="352"/>
        <end position="415"/>
    </location>
</feature>
<evidence type="ECO:0000313" key="11">
    <source>
        <dbReference type="Proteomes" id="UP000242616"/>
    </source>
</evidence>
<dbReference type="NCBIfam" id="TIGR02432">
    <property type="entry name" value="lysidine_TilS_N"/>
    <property type="match status" value="1"/>
</dbReference>
<comment type="caution">
    <text evidence="10">The sequence shown here is derived from an EMBL/GenBank/DDBJ whole genome shotgun (WGS) entry which is preliminary data.</text>
</comment>
<keyword evidence="6 8" id="KW-0067">ATP-binding</keyword>
<dbReference type="Pfam" id="PF01171">
    <property type="entry name" value="ATP_bind_3"/>
    <property type="match status" value="1"/>
</dbReference>
<comment type="similarity">
    <text evidence="8">Belongs to the tRNA(Ile)-lysidine synthase family.</text>
</comment>
<dbReference type="InterPro" id="IPR012094">
    <property type="entry name" value="tRNA_Ile_lys_synt"/>
</dbReference>
<evidence type="ECO:0000256" key="6">
    <source>
        <dbReference type="ARBA" id="ARBA00022840"/>
    </source>
</evidence>
<dbReference type="CDD" id="cd01992">
    <property type="entry name" value="TilS_N"/>
    <property type="match status" value="1"/>
</dbReference>
<dbReference type="HAMAP" id="MF_01161">
    <property type="entry name" value="tRNA_Ile_lys_synt"/>
    <property type="match status" value="1"/>
</dbReference>
<dbReference type="PANTHER" id="PTHR43033">
    <property type="entry name" value="TRNA(ILE)-LYSIDINE SYNTHASE-RELATED"/>
    <property type="match status" value="1"/>
</dbReference>
<keyword evidence="2 8" id="KW-0963">Cytoplasm</keyword>
<comment type="subcellular location">
    <subcellularLocation>
        <location evidence="1 8">Cytoplasm</location>
    </subcellularLocation>
</comment>
<evidence type="ECO:0000256" key="3">
    <source>
        <dbReference type="ARBA" id="ARBA00022598"/>
    </source>
</evidence>
<dbReference type="PANTHER" id="PTHR43033:SF1">
    <property type="entry name" value="TRNA(ILE)-LYSIDINE SYNTHASE-RELATED"/>
    <property type="match status" value="1"/>
</dbReference>
<dbReference type="Pfam" id="PF11734">
    <property type="entry name" value="TilS_C"/>
    <property type="match status" value="1"/>
</dbReference>
<sequence length="423" mass="48892">MLSIESFIEKINDYSVITENDKILVAVSGGVDSMTLLYILNEIKEKIGIEIFCATIDHGIRKESKNEVIFVKKFCERLNIPCFTSSIDALGYAKENKLTLEEAARKLRYSILRNFKKKLGVKKIAVAHNLNDLVENVLFRISRGTGPFGIYGMKPVSGDIIRPLLFYTRFEIESFAKENNIDFVVDKTNYDVKYTRNFIRHEIVPKFKKINPAFEGAVFRFVENLWELEKFVDKKINLESVPLLNGILFKIPDDDYVLIEFVRRQTLKHYGIAPDKEKLDRLKKNLSKTSFKVSFWGNYGVEISYGYGFLGDFLSRKFRYEINAPQEIYVEPFNIKIGKNDKDGIIFNKSSFVIRNWEFGDKIKGGKKLKEMFVRKKIPSFIRRIIPVFVDNETVFFVPGVYVDKESVSKEGLSVNVKGGLLF</sequence>
<dbReference type="SUPFAM" id="SSF52402">
    <property type="entry name" value="Adenine nucleotide alpha hydrolases-like"/>
    <property type="match status" value="1"/>
</dbReference>
<evidence type="ECO:0000256" key="7">
    <source>
        <dbReference type="ARBA" id="ARBA00048539"/>
    </source>
</evidence>
<dbReference type="InterPro" id="IPR014729">
    <property type="entry name" value="Rossmann-like_a/b/a_fold"/>
</dbReference>
<dbReference type="NCBIfam" id="TIGR02433">
    <property type="entry name" value="lysidine_TilS_C"/>
    <property type="match status" value="1"/>
</dbReference>
<dbReference type="InterPro" id="IPR012795">
    <property type="entry name" value="tRNA_Ile_lys_synt_N"/>
</dbReference>
<keyword evidence="4 8" id="KW-0819">tRNA processing</keyword>
<evidence type="ECO:0000256" key="8">
    <source>
        <dbReference type="HAMAP-Rule" id="MF_01161"/>
    </source>
</evidence>
<evidence type="ECO:0000259" key="9">
    <source>
        <dbReference type="SMART" id="SM00977"/>
    </source>
</evidence>